<comment type="caution">
    <text evidence="8">The sequence shown here is derived from an EMBL/GenBank/DDBJ whole genome shotgun (WGS) entry which is preliminary data.</text>
</comment>
<dbReference type="STRING" id="3818.A0A445AFF6"/>
<dbReference type="SUPFAM" id="SSF56112">
    <property type="entry name" value="Protein kinase-like (PK-like)"/>
    <property type="match status" value="1"/>
</dbReference>
<dbReference type="GO" id="GO:0004674">
    <property type="term" value="F:protein serine/threonine kinase activity"/>
    <property type="evidence" value="ECO:0007669"/>
    <property type="project" value="UniProtKB-KW"/>
</dbReference>
<evidence type="ECO:0000256" key="1">
    <source>
        <dbReference type="ARBA" id="ARBA00022527"/>
    </source>
</evidence>
<dbReference type="PROSITE" id="PS00107">
    <property type="entry name" value="PROTEIN_KINASE_ATP"/>
    <property type="match status" value="1"/>
</dbReference>
<keyword evidence="2" id="KW-0808">Transferase</keyword>
<keyword evidence="5 6" id="KW-0067">ATP-binding</keyword>
<dbReference type="Proteomes" id="UP000289738">
    <property type="component" value="Chromosome B02"/>
</dbReference>
<proteinExistence type="predicted"/>
<name>A0A445AFF6_ARAHY</name>
<keyword evidence="1" id="KW-0723">Serine/threonine-protein kinase</keyword>
<dbReference type="Gene3D" id="1.10.510.10">
    <property type="entry name" value="Transferase(Phosphotransferase) domain 1"/>
    <property type="match status" value="1"/>
</dbReference>
<dbReference type="GO" id="GO:0005524">
    <property type="term" value="F:ATP binding"/>
    <property type="evidence" value="ECO:0007669"/>
    <property type="project" value="UniProtKB-UniRule"/>
</dbReference>
<dbReference type="InterPro" id="IPR001245">
    <property type="entry name" value="Ser-Thr/Tyr_kinase_cat_dom"/>
</dbReference>
<keyword evidence="3 6" id="KW-0547">Nucleotide-binding</keyword>
<evidence type="ECO:0000259" key="7">
    <source>
        <dbReference type="PROSITE" id="PS50011"/>
    </source>
</evidence>
<evidence type="ECO:0000256" key="5">
    <source>
        <dbReference type="ARBA" id="ARBA00022840"/>
    </source>
</evidence>
<evidence type="ECO:0000313" key="8">
    <source>
        <dbReference type="EMBL" id="RYR25153.1"/>
    </source>
</evidence>
<feature type="domain" description="Protein kinase" evidence="7">
    <location>
        <begin position="67"/>
        <end position="341"/>
    </location>
</feature>
<dbReference type="Pfam" id="PF07714">
    <property type="entry name" value="PK_Tyr_Ser-Thr"/>
    <property type="match status" value="1"/>
</dbReference>
<dbReference type="PANTHER" id="PTHR27003:SF88">
    <property type="entry name" value="RECEPTOR-LIKE PROTEIN KINASE THESEUS 1"/>
    <property type="match status" value="1"/>
</dbReference>
<dbReference type="InterPro" id="IPR000719">
    <property type="entry name" value="Prot_kinase_dom"/>
</dbReference>
<dbReference type="InterPro" id="IPR017441">
    <property type="entry name" value="Protein_kinase_ATP_BS"/>
</dbReference>
<dbReference type="GO" id="GO:0009506">
    <property type="term" value="C:plasmodesma"/>
    <property type="evidence" value="ECO:0007669"/>
    <property type="project" value="TreeGrafter"/>
</dbReference>
<dbReference type="EMBL" id="SDMP01000012">
    <property type="protein sequence ID" value="RYR25153.1"/>
    <property type="molecule type" value="Genomic_DNA"/>
</dbReference>
<protein>
    <recommendedName>
        <fullName evidence="7">Protein kinase domain-containing protein</fullName>
    </recommendedName>
</protein>
<dbReference type="InterPro" id="IPR011009">
    <property type="entry name" value="Kinase-like_dom_sf"/>
</dbReference>
<keyword evidence="9" id="KW-1185">Reference proteome</keyword>
<keyword evidence="4" id="KW-0418">Kinase</keyword>
<dbReference type="PANTHER" id="PTHR27003">
    <property type="entry name" value="OS07G0166700 PROTEIN"/>
    <property type="match status" value="1"/>
</dbReference>
<evidence type="ECO:0000313" key="9">
    <source>
        <dbReference type="Proteomes" id="UP000289738"/>
    </source>
</evidence>
<dbReference type="GO" id="GO:0004714">
    <property type="term" value="F:transmembrane receptor protein tyrosine kinase activity"/>
    <property type="evidence" value="ECO:0007669"/>
    <property type="project" value="InterPro"/>
</dbReference>
<gene>
    <name evidence="8" type="ORF">Ahy_B02g058797</name>
</gene>
<dbReference type="PROSITE" id="PS50011">
    <property type="entry name" value="PROTEIN_KINASE_DOM"/>
    <property type="match status" value="1"/>
</dbReference>
<evidence type="ECO:0000256" key="2">
    <source>
        <dbReference type="ARBA" id="ARBA00022679"/>
    </source>
</evidence>
<dbReference type="InterPro" id="IPR045272">
    <property type="entry name" value="ANXUR1/2-like"/>
</dbReference>
<evidence type="ECO:0000256" key="3">
    <source>
        <dbReference type="ARBA" id="ARBA00022741"/>
    </source>
</evidence>
<feature type="binding site" evidence="6">
    <location>
        <position position="96"/>
    </location>
    <ligand>
        <name>ATP</name>
        <dbReference type="ChEBI" id="CHEBI:30616"/>
    </ligand>
</feature>
<sequence length="356" mass="40254">MGLLRGMCCFSKSNISIETKPSNPTLTSTKQLFSNQRLVSTKQPSSIIKELCHHFSLAELQSSTNNFNHSSIIGEGGFGVVYKGHLKQNSAAVAVKRCKKESIFGFSEFKNEVVLLSQLHHPNLMSLVGFCVERNELVLVYEYMSNGSLFDHIHPNKIIRDPLPWKLRLKICIGVARGLHYLHTGLKYAIIHRHIKSRNIVLDHNWEPKISGLFLSKRGPYSMSKSLIRVNSRVMSTCGYSDPEYAATGDLTEKSDVYSFGIVLLEVFSAKSAMDLIKEHLKHKYLVKSYAEEIVDPFLKSKIDPSCWNLFVDIAHRCLVVDGRERPDMGEVEVELEHALQLQEEADSKYEPNANS</sequence>
<dbReference type="AlphaFoldDB" id="A0A445AFF6"/>
<dbReference type="GO" id="GO:0005886">
    <property type="term" value="C:plasma membrane"/>
    <property type="evidence" value="ECO:0007669"/>
    <property type="project" value="TreeGrafter"/>
</dbReference>
<reference evidence="8 9" key="1">
    <citation type="submission" date="2019-01" db="EMBL/GenBank/DDBJ databases">
        <title>Sequencing of cultivated peanut Arachis hypogaea provides insights into genome evolution and oil improvement.</title>
        <authorList>
            <person name="Chen X."/>
        </authorList>
    </citation>
    <scope>NUCLEOTIDE SEQUENCE [LARGE SCALE GENOMIC DNA]</scope>
    <source>
        <strain evidence="9">cv. Fuhuasheng</strain>
        <tissue evidence="8">Leaves</tissue>
    </source>
</reference>
<dbReference type="FunFam" id="3.30.200.20:FF:000039">
    <property type="entry name" value="receptor-like protein kinase FERONIA"/>
    <property type="match status" value="1"/>
</dbReference>
<evidence type="ECO:0000256" key="4">
    <source>
        <dbReference type="ARBA" id="ARBA00022777"/>
    </source>
</evidence>
<dbReference type="Gene3D" id="3.30.200.20">
    <property type="entry name" value="Phosphorylase Kinase, domain 1"/>
    <property type="match status" value="1"/>
</dbReference>
<evidence type="ECO:0000256" key="6">
    <source>
        <dbReference type="PROSITE-ProRule" id="PRU10141"/>
    </source>
</evidence>
<dbReference type="OrthoDB" id="1931471at2759"/>
<organism evidence="8 9">
    <name type="scientific">Arachis hypogaea</name>
    <name type="common">Peanut</name>
    <dbReference type="NCBI Taxonomy" id="3818"/>
    <lineage>
        <taxon>Eukaryota</taxon>
        <taxon>Viridiplantae</taxon>
        <taxon>Streptophyta</taxon>
        <taxon>Embryophyta</taxon>
        <taxon>Tracheophyta</taxon>
        <taxon>Spermatophyta</taxon>
        <taxon>Magnoliopsida</taxon>
        <taxon>eudicotyledons</taxon>
        <taxon>Gunneridae</taxon>
        <taxon>Pentapetalae</taxon>
        <taxon>rosids</taxon>
        <taxon>fabids</taxon>
        <taxon>Fabales</taxon>
        <taxon>Fabaceae</taxon>
        <taxon>Papilionoideae</taxon>
        <taxon>50 kb inversion clade</taxon>
        <taxon>dalbergioids sensu lato</taxon>
        <taxon>Dalbergieae</taxon>
        <taxon>Pterocarpus clade</taxon>
        <taxon>Arachis</taxon>
    </lineage>
</organism>
<accession>A0A445AFF6</accession>